<name>A0A3E2NFV9_9FIRM</name>
<dbReference type="OrthoDB" id="2067995at2"/>
<dbReference type="EMBL" id="QOHO01000016">
    <property type="protein sequence ID" value="RFZ79875.1"/>
    <property type="molecule type" value="Genomic_DNA"/>
</dbReference>
<evidence type="ECO:0000313" key="2">
    <source>
        <dbReference type="Proteomes" id="UP000260680"/>
    </source>
</evidence>
<dbReference type="AlphaFoldDB" id="A0A3E2NFV9"/>
<protein>
    <submittedName>
        <fullName evidence="1">Uncharacterized protein</fullName>
    </submittedName>
</protein>
<gene>
    <name evidence="1" type="ORF">DS742_05285</name>
</gene>
<dbReference type="Proteomes" id="UP000260680">
    <property type="component" value="Unassembled WGS sequence"/>
</dbReference>
<sequence length="153" mass="17148">MFDIFGEFDSVEELNKAAEGLFNENDMNNILVLAKENGIPEDFANLYIAGDIPELSDVTMAAMGKIDMELPEAVKAYGDTADCVADYIKSLCDREQFASMVRRKSRTLIKCLDNMKTEAEKQIKTRSGCQCACIPPSTGYRMIREYYEGGQDQ</sequence>
<accession>A0A3E2NFV9</accession>
<comment type="caution">
    <text evidence="1">The sequence shown here is derived from an EMBL/GenBank/DDBJ whole genome shotgun (WGS) entry which is preliminary data.</text>
</comment>
<dbReference type="RefSeq" id="WP_117415973.1">
    <property type="nucleotide sequence ID" value="NZ_QOHO01000016.1"/>
</dbReference>
<organism evidence="1 2">
    <name type="scientific">Lacrimispora amygdalina</name>
    <dbReference type="NCBI Taxonomy" id="253257"/>
    <lineage>
        <taxon>Bacteria</taxon>
        <taxon>Bacillati</taxon>
        <taxon>Bacillota</taxon>
        <taxon>Clostridia</taxon>
        <taxon>Lachnospirales</taxon>
        <taxon>Lachnospiraceae</taxon>
        <taxon>Lacrimispora</taxon>
    </lineage>
</organism>
<evidence type="ECO:0000313" key="1">
    <source>
        <dbReference type="EMBL" id="RFZ79875.1"/>
    </source>
</evidence>
<proteinExistence type="predicted"/>
<reference evidence="1 2" key="1">
    <citation type="submission" date="2018-07" db="EMBL/GenBank/DDBJ databases">
        <title>New species, Clostridium PI-S10-A1B.</title>
        <authorList>
            <person name="Krishna G."/>
            <person name="Summeta K."/>
            <person name="Shikha S."/>
            <person name="Prabhu P.B."/>
            <person name="Suresh K."/>
        </authorList>
    </citation>
    <scope>NUCLEOTIDE SEQUENCE [LARGE SCALE GENOMIC DNA]</scope>
    <source>
        <strain evidence="1 2">PI-S10-A1B</strain>
    </source>
</reference>